<dbReference type="GO" id="GO:0016787">
    <property type="term" value="F:hydrolase activity"/>
    <property type="evidence" value="ECO:0007669"/>
    <property type="project" value="UniProtKB-KW"/>
</dbReference>
<dbReference type="Gene3D" id="3.90.220.20">
    <property type="entry name" value="DNA methylase specificity domains"/>
    <property type="match status" value="2"/>
</dbReference>
<feature type="domain" description="Type I restriction modification DNA specificity" evidence="5">
    <location>
        <begin position="2"/>
        <end position="161"/>
    </location>
</feature>
<sequence length="381" mass="44585">MRELKYYKIGEICDISRGKTYTKQYIANHSGKYPLYSSQTINNGVLGYISSYDFDGEYVTWTTDGVYAGTIFYRDKKFSLTTHCGLLSIKDKNIISPKFLSYILSINSKKYVNYASSNPNLTSNVMAEISIPVPPLEKQKEIVDKLDKFVTLEAELKAELEARGKQYNHYRDQLLNWTTPNIFKNVIESERTVLITDLFNYERGKRLIKANRIKGDIPFVTAGHLNDGISEYISNEEKIFENCITIDMFGNIFWRPYKFMCDDNIICLGSDFLNESNALYFVEKIKMTINKFDYSKQYRIKHLENHRISVSFIRNELDHKAINNVSLLLNTIWKYTNNLYAGLPNEIELRAKQYEYYRNLLLAPANLRERERERAPIRNHI</sequence>
<evidence type="ECO:0000256" key="3">
    <source>
        <dbReference type="ARBA" id="ARBA00023125"/>
    </source>
</evidence>
<dbReference type="InterPro" id="IPR044946">
    <property type="entry name" value="Restrct_endonuc_typeI_TRD_sf"/>
</dbReference>
<dbReference type="Pfam" id="PF01420">
    <property type="entry name" value="Methylase_S"/>
    <property type="match status" value="2"/>
</dbReference>
<dbReference type="SUPFAM" id="SSF116734">
    <property type="entry name" value="DNA methylase specificity domain"/>
    <property type="match status" value="2"/>
</dbReference>
<keyword evidence="6" id="KW-0255">Endonuclease</keyword>
<reference evidence="6" key="1">
    <citation type="submission" date="2022-07" db="EMBL/GenBank/DDBJ databases">
        <title>Complete genome of Mycoplasma caviae type strain G122.</title>
        <authorList>
            <person name="Spergser J."/>
        </authorList>
    </citation>
    <scope>NUCLEOTIDE SEQUENCE</scope>
    <source>
        <strain evidence="6">G122</strain>
    </source>
</reference>
<comment type="subunit">
    <text evidence="4">The methyltransferase is composed of M and S polypeptides.</text>
</comment>
<evidence type="ECO:0000256" key="2">
    <source>
        <dbReference type="ARBA" id="ARBA00022747"/>
    </source>
</evidence>
<organism evidence="6 7">
    <name type="scientific">Mycoplasmopsis caviae</name>
    <dbReference type="NCBI Taxonomy" id="55603"/>
    <lineage>
        <taxon>Bacteria</taxon>
        <taxon>Bacillati</taxon>
        <taxon>Mycoplasmatota</taxon>
        <taxon>Mycoplasmoidales</taxon>
        <taxon>Metamycoplasmataceae</taxon>
        <taxon>Mycoplasmopsis</taxon>
    </lineage>
</organism>
<dbReference type="Proteomes" id="UP001058569">
    <property type="component" value="Chromosome"/>
</dbReference>
<comment type="similarity">
    <text evidence="1">Belongs to the type-I restriction system S methylase family.</text>
</comment>
<evidence type="ECO:0000256" key="4">
    <source>
        <dbReference type="ARBA" id="ARBA00038652"/>
    </source>
</evidence>
<dbReference type="InterPro" id="IPR000055">
    <property type="entry name" value="Restrct_endonuc_typeI_TRD"/>
</dbReference>
<name>A0ABY5J1F3_9BACT</name>
<evidence type="ECO:0000259" key="5">
    <source>
        <dbReference type="Pfam" id="PF01420"/>
    </source>
</evidence>
<dbReference type="PANTHER" id="PTHR43140">
    <property type="entry name" value="TYPE-1 RESTRICTION ENZYME ECOKI SPECIFICITY PROTEIN"/>
    <property type="match status" value="1"/>
</dbReference>
<keyword evidence="6" id="KW-0378">Hydrolase</keyword>
<dbReference type="InterPro" id="IPR051212">
    <property type="entry name" value="Type-I_RE_S_subunit"/>
</dbReference>
<dbReference type="RefSeq" id="WP_256553247.1">
    <property type="nucleotide sequence ID" value="NZ_CP101806.1"/>
</dbReference>
<dbReference type="CDD" id="cd17255">
    <property type="entry name" value="RMtype1_S_Fco49512ORF2615P-TRD2-CR2_like"/>
    <property type="match status" value="1"/>
</dbReference>
<accession>A0ABY5J1F3</accession>
<proteinExistence type="inferred from homology"/>
<keyword evidence="7" id="KW-1185">Reference proteome</keyword>
<evidence type="ECO:0000313" key="7">
    <source>
        <dbReference type="Proteomes" id="UP001058569"/>
    </source>
</evidence>
<feature type="domain" description="Type I restriction modification DNA specificity" evidence="5">
    <location>
        <begin position="193"/>
        <end position="308"/>
    </location>
</feature>
<gene>
    <name evidence="6" type="ORF">NPA07_01240</name>
</gene>
<protein>
    <submittedName>
        <fullName evidence="6">Restriction endonuclease subunit S</fullName>
        <ecNumber evidence="6">3.1.21.-</ecNumber>
    </submittedName>
</protein>
<evidence type="ECO:0000256" key="1">
    <source>
        <dbReference type="ARBA" id="ARBA00010923"/>
    </source>
</evidence>
<dbReference type="EMBL" id="CP101806">
    <property type="protein sequence ID" value="UUD35482.1"/>
    <property type="molecule type" value="Genomic_DNA"/>
</dbReference>
<keyword evidence="3" id="KW-0238">DNA-binding</keyword>
<keyword evidence="2" id="KW-0680">Restriction system</keyword>
<dbReference type="EC" id="3.1.21.-" evidence="6"/>
<keyword evidence="6" id="KW-0540">Nuclease</keyword>
<dbReference type="PANTHER" id="PTHR43140:SF1">
    <property type="entry name" value="TYPE I RESTRICTION ENZYME ECOKI SPECIFICITY SUBUNIT"/>
    <property type="match status" value="1"/>
</dbReference>
<dbReference type="GO" id="GO:0004519">
    <property type="term" value="F:endonuclease activity"/>
    <property type="evidence" value="ECO:0007669"/>
    <property type="project" value="UniProtKB-KW"/>
</dbReference>
<evidence type="ECO:0000313" key="6">
    <source>
        <dbReference type="EMBL" id="UUD35482.1"/>
    </source>
</evidence>